<feature type="transmembrane region" description="Helical" evidence="7">
    <location>
        <begin position="224"/>
        <end position="247"/>
    </location>
</feature>
<organism evidence="8 9">
    <name type="scientific">Lentinula detonsa</name>
    <dbReference type="NCBI Taxonomy" id="2804962"/>
    <lineage>
        <taxon>Eukaryota</taxon>
        <taxon>Fungi</taxon>
        <taxon>Dikarya</taxon>
        <taxon>Basidiomycota</taxon>
        <taxon>Agaricomycotina</taxon>
        <taxon>Agaricomycetes</taxon>
        <taxon>Agaricomycetidae</taxon>
        <taxon>Agaricales</taxon>
        <taxon>Marasmiineae</taxon>
        <taxon>Omphalotaceae</taxon>
        <taxon>Lentinula</taxon>
    </lineage>
</organism>
<feature type="compositionally biased region" description="Basic and acidic residues" evidence="6">
    <location>
        <begin position="434"/>
        <end position="451"/>
    </location>
</feature>
<dbReference type="Pfam" id="PF07690">
    <property type="entry name" value="MFS_1"/>
    <property type="match status" value="1"/>
</dbReference>
<dbReference type="SUPFAM" id="SSF103473">
    <property type="entry name" value="MFS general substrate transporter"/>
    <property type="match status" value="2"/>
</dbReference>
<feature type="transmembrane region" description="Helical" evidence="7">
    <location>
        <begin position="119"/>
        <end position="141"/>
    </location>
</feature>
<feature type="transmembrane region" description="Helical" evidence="7">
    <location>
        <begin position="153"/>
        <end position="173"/>
    </location>
</feature>
<dbReference type="GO" id="GO:0022857">
    <property type="term" value="F:transmembrane transporter activity"/>
    <property type="evidence" value="ECO:0007669"/>
    <property type="project" value="InterPro"/>
</dbReference>
<dbReference type="PANTHER" id="PTHR23504">
    <property type="entry name" value="MAJOR FACILITATOR SUPERFAMILY DOMAIN-CONTAINING PROTEIN 10"/>
    <property type="match status" value="1"/>
</dbReference>
<sequence length="787" mass="86076">MSLKSSPQEIFRPSQETMTEANGDAEASVQPLPIPSVLPPCTENASTPLPILPMLVLSTVMLGEFLSSNVSVPFLIFMVKDFGFSDEADAAFWTGILVAMFFLSQFLTSLLWATLAERYGRRFVLVVALFGSALSVTAFGLSETIGQAICIRLVQGIFAGAVGVARGSVVLITDSSNEGRAYAILGFCWGSGGLLGPIIGGTFERPAERWPVFQQWKVLNRFPYLLPTTLAGLILLAGSFLACFLGRDGGTTATTVLFHPEKSEFHKTTSEEQAPQISNRTLPRNTSSEFIPTASRLESPVPDRSLHYVPISSGIPIGPRTSTVSSSRSNTRSHYATSSRTSGPLQRQAVASLPFFYTDPSENSSASRFYDSHEYQDANDISDTRSIMERVVLANENAVNSIADLWVAAALNAEESNETGTRGLEQTQPDNSEPEIHDLEEGLVGDEHNTRGRVDSRWDDCTLCPAFATRNQRSNNILAASQRRKSRCISATRPMDVSFEVCANVHQVDHITCTTPRQIPSIFMNAGVSTPHSVLDNPIYSQTDLMTDLERELLPILETRQPSAMRLDEQETTPLIGPSPSPSLPLSLIIQFGLLALHTTTHDQVFMSYLVRRVDYNAGGLSLSAGDFAQLIALMGFAQIVYQFYLYPPPRGRLSHLTMYRLGTFLFIPAYLTVVLYRVPFALPEYSNKLALMSGEIDSWLAVRYCGMTFAFTSISVLLNYMTPPETVGYANGLAQTIVSLARCVGPVLGGWLWSASVEGHPSGYPCGFFVCAVVCTIAVFMTAFIH</sequence>
<feature type="region of interest" description="Disordered" evidence="6">
    <location>
        <begin position="319"/>
        <end position="345"/>
    </location>
</feature>
<evidence type="ECO:0000313" key="9">
    <source>
        <dbReference type="Proteomes" id="UP001142393"/>
    </source>
</evidence>
<keyword evidence="4 7" id="KW-1133">Transmembrane helix</keyword>
<feature type="region of interest" description="Disordered" evidence="6">
    <location>
        <begin position="417"/>
        <end position="451"/>
    </location>
</feature>
<feature type="compositionally biased region" description="Polar residues" evidence="6">
    <location>
        <begin position="271"/>
        <end position="286"/>
    </location>
</feature>
<feature type="transmembrane region" description="Helical" evidence="7">
    <location>
        <begin position="91"/>
        <end position="113"/>
    </location>
</feature>
<feature type="transmembrane region" description="Helical" evidence="7">
    <location>
        <begin position="179"/>
        <end position="203"/>
    </location>
</feature>
<evidence type="ECO:0000256" key="1">
    <source>
        <dbReference type="ARBA" id="ARBA00004141"/>
    </source>
</evidence>
<keyword evidence="5 7" id="KW-0472">Membrane</keyword>
<dbReference type="Gene3D" id="1.20.1250.20">
    <property type="entry name" value="MFS general substrate transporter like domains"/>
    <property type="match status" value="2"/>
</dbReference>
<evidence type="ECO:0000256" key="3">
    <source>
        <dbReference type="ARBA" id="ARBA00022692"/>
    </source>
</evidence>
<dbReference type="AlphaFoldDB" id="A0A9W8NZQ7"/>
<feature type="region of interest" description="Disordered" evidence="6">
    <location>
        <begin position="264"/>
        <end position="286"/>
    </location>
</feature>
<feature type="region of interest" description="Disordered" evidence="6">
    <location>
        <begin position="1"/>
        <end position="25"/>
    </location>
</feature>
<feature type="compositionally biased region" description="Polar residues" evidence="6">
    <location>
        <begin position="334"/>
        <end position="345"/>
    </location>
</feature>
<dbReference type="GO" id="GO:0016020">
    <property type="term" value="C:membrane"/>
    <property type="evidence" value="ECO:0007669"/>
    <property type="project" value="UniProtKB-SubCell"/>
</dbReference>
<name>A0A9W8NZQ7_9AGAR</name>
<dbReference type="InterPro" id="IPR036259">
    <property type="entry name" value="MFS_trans_sf"/>
</dbReference>
<proteinExistence type="predicted"/>
<reference evidence="8 9" key="1">
    <citation type="journal article" date="2023" name="Proc. Natl. Acad. Sci. U.S.A.">
        <title>A global phylogenomic analysis of the shiitake genus Lentinula.</title>
        <authorList>
            <person name="Sierra-Patev S."/>
            <person name="Min B."/>
            <person name="Naranjo-Ortiz M."/>
            <person name="Looney B."/>
            <person name="Konkel Z."/>
            <person name="Slot J.C."/>
            <person name="Sakamoto Y."/>
            <person name="Steenwyk J.L."/>
            <person name="Rokas A."/>
            <person name="Carro J."/>
            <person name="Camarero S."/>
            <person name="Ferreira P."/>
            <person name="Molpeceres G."/>
            <person name="Ruiz-Duenas F.J."/>
            <person name="Serrano A."/>
            <person name="Henrissat B."/>
            <person name="Drula E."/>
            <person name="Hughes K.W."/>
            <person name="Mata J.L."/>
            <person name="Ishikawa N.K."/>
            <person name="Vargas-Isla R."/>
            <person name="Ushijima S."/>
            <person name="Smith C.A."/>
            <person name="Donoghue J."/>
            <person name="Ahrendt S."/>
            <person name="Andreopoulos W."/>
            <person name="He G."/>
            <person name="LaButti K."/>
            <person name="Lipzen A."/>
            <person name="Ng V."/>
            <person name="Riley R."/>
            <person name="Sandor L."/>
            <person name="Barry K."/>
            <person name="Martinez A.T."/>
            <person name="Xiao Y."/>
            <person name="Gibbons J.G."/>
            <person name="Terashima K."/>
            <person name="Grigoriev I.V."/>
            <person name="Hibbett D."/>
        </authorList>
    </citation>
    <scope>NUCLEOTIDE SEQUENCE [LARGE SCALE GENOMIC DNA]</scope>
    <source>
        <strain evidence="8 9">TFB7810</strain>
    </source>
</reference>
<dbReference type="InterPro" id="IPR001958">
    <property type="entry name" value="Tet-R_TetA/multi-R_MdtG-like"/>
</dbReference>
<comment type="subcellular location">
    <subcellularLocation>
        <location evidence="1">Membrane</location>
        <topology evidence="1">Multi-pass membrane protein</topology>
    </subcellularLocation>
</comment>
<keyword evidence="3 7" id="KW-0812">Transmembrane</keyword>
<feature type="transmembrane region" description="Helical" evidence="7">
    <location>
        <begin position="733"/>
        <end position="756"/>
    </location>
</feature>
<accession>A0A9W8NZQ7</accession>
<comment type="caution">
    <text evidence="8">The sequence shown here is derived from an EMBL/GenBank/DDBJ whole genome shotgun (WGS) entry which is preliminary data.</text>
</comment>
<feature type="compositionally biased region" description="Polar residues" evidence="6">
    <location>
        <begin position="1"/>
        <end position="20"/>
    </location>
</feature>
<dbReference type="PRINTS" id="PR01035">
    <property type="entry name" value="TCRTETA"/>
</dbReference>
<feature type="transmembrane region" description="Helical" evidence="7">
    <location>
        <begin position="699"/>
        <end position="721"/>
    </location>
</feature>
<feature type="compositionally biased region" description="Low complexity" evidence="6">
    <location>
        <begin position="320"/>
        <end position="333"/>
    </location>
</feature>
<keyword evidence="2" id="KW-0813">Transport</keyword>
<evidence type="ECO:0008006" key="10">
    <source>
        <dbReference type="Google" id="ProtNLM"/>
    </source>
</evidence>
<dbReference type="InterPro" id="IPR011701">
    <property type="entry name" value="MFS"/>
</dbReference>
<keyword evidence="9" id="KW-1185">Reference proteome</keyword>
<feature type="transmembrane region" description="Helical" evidence="7">
    <location>
        <begin position="54"/>
        <end position="79"/>
    </location>
</feature>
<feature type="transmembrane region" description="Helical" evidence="7">
    <location>
        <begin position="768"/>
        <end position="786"/>
    </location>
</feature>
<protein>
    <recommendedName>
        <fullName evidence="10">Major facilitator superfamily MFS-1</fullName>
    </recommendedName>
</protein>
<dbReference type="PANTHER" id="PTHR23504:SF17">
    <property type="entry name" value="MAJOR FACILITATOR SUPERFAMILY (MFS) PROFILE DOMAIN-CONTAINING PROTEIN"/>
    <property type="match status" value="1"/>
</dbReference>
<feature type="compositionally biased region" description="Polar residues" evidence="6">
    <location>
        <begin position="418"/>
        <end position="431"/>
    </location>
</feature>
<gene>
    <name evidence="8" type="ORF">DFH05DRAFT_1614520</name>
</gene>
<feature type="transmembrane region" description="Helical" evidence="7">
    <location>
        <begin position="659"/>
        <end position="679"/>
    </location>
</feature>
<evidence type="ECO:0000256" key="2">
    <source>
        <dbReference type="ARBA" id="ARBA00022448"/>
    </source>
</evidence>
<dbReference type="Proteomes" id="UP001142393">
    <property type="component" value="Unassembled WGS sequence"/>
</dbReference>
<feature type="transmembrane region" description="Helical" evidence="7">
    <location>
        <begin position="628"/>
        <end position="647"/>
    </location>
</feature>
<evidence type="ECO:0000256" key="6">
    <source>
        <dbReference type="SAM" id="MobiDB-lite"/>
    </source>
</evidence>
<dbReference type="EMBL" id="JANVFU010000007">
    <property type="protein sequence ID" value="KAJ3743886.1"/>
    <property type="molecule type" value="Genomic_DNA"/>
</dbReference>
<evidence type="ECO:0000256" key="5">
    <source>
        <dbReference type="ARBA" id="ARBA00023136"/>
    </source>
</evidence>
<evidence type="ECO:0000256" key="7">
    <source>
        <dbReference type="SAM" id="Phobius"/>
    </source>
</evidence>
<evidence type="ECO:0000313" key="8">
    <source>
        <dbReference type="EMBL" id="KAJ3743886.1"/>
    </source>
</evidence>
<evidence type="ECO:0000256" key="4">
    <source>
        <dbReference type="ARBA" id="ARBA00022989"/>
    </source>
</evidence>